<organism evidence="1 2">
    <name type="scientific">Romanomermis culicivorax</name>
    <name type="common">Nematode worm</name>
    <dbReference type="NCBI Taxonomy" id="13658"/>
    <lineage>
        <taxon>Eukaryota</taxon>
        <taxon>Metazoa</taxon>
        <taxon>Ecdysozoa</taxon>
        <taxon>Nematoda</taxon>
        <taxon>Enoplea</taxon>
        <taxon>Dorylaimia</taxon>
        <taxon>Mermithida</taxon>
        <taxon>Mermithoidea</taxon>
        <taxon>Mermithidae</taxon>
        <taxon>Romanomermis</taxon>
    </lineage>
</organism>
<dbReference type="AlphaFoldDB" id="A0A915JHR9"/>
<protein>
    <submittedName>
        <fullName evidence="2">Uncharacterized protein</fullName>
    </submittedName>
</protein>
<name>A0A915JHR9_ROMCU</name>
<evidence type="ECO:0000313" key="1">
    <source>
        <dbReference type="Proteomes" id="UP000887565"/>
    </source>
</evidence>
<evidence type="ECO:0000313" key="2">
    <source>
        <dbReference type="WBParaSite" id="nRc.2.0.1.t25651-RA"/>
    </source>
</evidence>
<dbReference type="Proteomes" id="UP000887565">
    <property type="component" value="Unplaced"/>
</dbReference>
<proteinExistence type="predicted"/>
<keyword evidence="1" id="KW-1185">Reference proteome</keyword>
<dbReference type="WBParaSite" id="nRc.2.0.1.t25651-RA">
    <property type="protein sequence ID" value="nRc.2.0.1.t25651-RA"/>
    <property type="gene ID" value="nRc.2.0.1.g25651"/>
</dbReference>
<sequence length="70" mass="8221">MFPINGIWSIIILMRQWKEFSTIRSSMDAVTLHEKLPRYVPQNCIWSYENSCQNKIKPYGISKEHSGQSC</sequence>
<reference evidence="2" key="1">
    <citation type="submission" date="2022-11" db="UniProtKB">
        <authorList>
            <consortium name="WormBaseParasite"/>
        </authorList>
    </citation>
    <scope>IDENTIFICATION</scope>
</reference>
<accession>A0A915JHR9</accession>